<dbReference type="AlphaFoldDB" id="A0A4R2KYV8"/>
<gene>
    <name evidence="1" type="ORF">EV699_12414</name>
</gene>
<evidence type="ECO:0000313" key="2">
    <source>
        <dbReference type="Proteomes" id="UP000295765"/>
    </source>
</evidence>
<sequence length="240" mass="26699">MFYPPVVGAWARQAQQNPQQWVYKWTNPAWNRPAFDHLTLQLARAAANADCDGDFHYTTRGTATRQVAINGPQVVCNQLVYAFDYKLNLARKQCARSGQANHNKGRYPKRYVSDVAAAQPIFGAPKIENDQTLKADFDQVDQMRDIDGAVNGFWSAFPATRICVYSPYKDDSGEFEFEVQGMDGTDYGKVSTDGNGLGLFLGATIGHIRVRCPRFFPDWAEPGARASYGDSAGRYSVSFA</sequence>
<name>A0A4R2KYV8_9GAMM</name>
<dbReference type="EMBL" id="SLWY01000024">
    <property type="protein sequence ID" value="TCO78097.1"/>
    <property type="molecule type" value="Genomic_DNA"/>
</dbReference>
<comment type="caution">
    <text evidence="1">The sequence shown here is derived from an EMBL/GenBank/DDBJ whole genome shotgun (WGS) entry which is preliminary data.</text>
</comment>
<evidence type="ECO:0000313" key="1">
    <source>
        <dbReference type="EMBL" id="TCO78097.1"/>
    </source>
</evidence>
<proteinExistence type="predicted"/>
<dbReference type="Proteomes" id="UP000295765">
    <property type="component" value="Unassembled WGS sequence"/>
</dbReference>
<organism evidence="1 2">
    <name type="scientific">Plasticicumulans lactativorans</name>
    <dbReference type="NCBI Taxonomy" id="1133106"/>
    <lineage>
        <taxon>Bacteria</taxon>
        <taxon>Pseudomonadati</taxon>
        <taxon>Pseudomonadota</taxon>
        <taxon>Gammaproteobacteria</taxon>
        <taxon>Candidatus Competibacteraceae</taxon>
        <taxon>Plasticicumulans</taxon>
    </lineage>
</organism>
<keyword evidence="2" id="KW-1185">Reference proteome</keyword>
<protein>
    <submittedName>
        <fullName evidence="1">Uncharacterized protein</fullName>
    </submittedName>
</protein>
<accession>A0A4R2KYV8</accession>
<dbReference type="RefSeq" id="WP_132545249.1">
    <property type="nucleotide sequence ID" value="NZ_SLWY01000024.1"/>
</dbReference>
<reference evidence="1 2" key="1">
    <citation type="submission" date="2019-03" db="EMBL/GenBank/DDBJ databases">
        <title>Genomic Encyclopedia of Type Strains, Phase IV (KMG-IV): sequencing the most valuable type-strain genomes for metagenomic binning, comparative biology and taxonomic classification.</title>
        <authorList>
            <person name="Goeker M."/>
        </authorList>
    </citation>
    <scope>NUCLEOTIDE SEQUENCE [LARGE SCALE GENOMIC DNA]</scope>
    <source>
        <strain evidence="1 2">DSM 25287</strain>
    </source>
</reference>